<dbReference type="InterPro" id="IPR008228">
    <property type="entry name" value="UCP006173"/>
</dbReference>
<dbReference type="RefSeq" id="WP_116688718.1">
    <property type="nucleotide sequence ID" value="NZ_CAWNYD010000011.1"/>
</dbReference>
<proteinExistence type="predicted"/>
<sequence>MREKFWQLPLESLDDAEWEALCDRCGLCCLHKLEDEDQGDIYYTTIHCSRLDKKSGCCTNYGDRQNFRADCLKITPKLLQEHLTWMPPSCTYRRLQEGKGLPQWHPLLTKDAETTHIDGISVRMLPLVEDCDPDDWESYIIDLPDGD</sequence>
<evidence type="ECO:0000313" key="1">
    <source>
        <dbReference type="EMBL" id="PVZ64963.1"/>
    </source>
</evidence>
<protein>
    <submittedName>
        <fullName evidence="1">YcgN family cysteine cluster protein</fullName>
    </submittedName>
</protein>
<organism evidence="1 2">
    <name type="scientific">Pelagibaculum spongiae</name>
    <dbReference type="NCBI Taxonomy" id="2080658"/>
    <lineage>
        <taxon>Bacteria</taxon>
        <taxon>Pseudomonadati</taxon>
        <taxon>Pseudomonadota</taxon>
        <taxon>Gammaproteobacteria</taxon>
        <taxon>Oceanospirillales</taxon>
        <taxon>Pelagibaculum</taxon>
    </lineage>
</organism>
<dbReference type="AlphaFoldDB" id="A0A2V1GW68"/>
<dbReference type="PANTHER" id="PTHR37421">
    <property type="entry name" value="UPF0260 PROTEIN YCGN"/>
    <property type="match status" value="1"/>
</dbReference>
<dbReference type="OrthoDB" id="9786855at2"/>
<evidence type="ECO:0000313" key="2">
    <source>
        <dbReference type="Proteomes" id="UP000244906"/>
    </source>
</evidence>
<gene>
    <name evidence="1" type="ORF">DC094_19060</name>
</gene>
<dbReference type="Pfam" id="PF03692">
    <property type="entry name" value="CxxCxxCC"/>
    <property type="match status" value="1"/>
</dbReference>
<dbReference type="Proteomes" id="UP000244906">
    <property type="component" value="Unassembled WGS sequence"/>
</dbReference>
<dbReference type="EMBL" id="QDDL01000011">
    <property type="protein sequence ID" value="PVZ64963.1"/>
    <property type="molecule type" value="Genomic_DNA"/>
</dbReference>
<dbReference type="InterPro" id="IPR005358">
    <property type="entry name" value="Puta_zinc/iron-chelating_dom"/>
</dbReference>
<dbReference type="PIRSF" id="PIRSF006173">
    <property type="entry name" value="UCP006173"/>
    <property type="match status" value="1"/>
</dbReference>
<keyword evidence="2" id="KW-1185">Reference proteome</keyword>
<accession>A0A2V1GW68</accession>
<dbReference type="NCBIfam" id="NF003507">
    <property type="entry name" value="PRK05170.2-5"/>
    <property type="match status" value="1"/>
</dbReference>
<name>A0A2V1GW68_9GAMM</name>
<dbReference type="PANTHER" id="PTHR37421:SF1">
    <property type="entry name" value="UPF0260 PROTEIN YCGN"/>
    <property type="match status" value="1"/>
</dbReference>
<comment type="caution">
    <text evidence="1">The sequence shown here is derived from an EMBL/GenBank/DDBJ whole genome shotgun (WGS) entry which is preliminary data.</text>
</comment>
<reference evidence="1 2" key="1">
    <citation type="submission" date="2018-04" db="EMBL/GenBank/DDBJ databases">
        <title>Thalassorhabdus spongiae gen. nov., sp. nov., isolated from a marine sponge in South-West Iceland.</title>
        <authorList>
            <person name="Knobloch S."/>
            <person name="Daussin A."/>
            <person name="Johannsson R."/>
            <person name="Marteinsson V.T."/>
        </authorList>
    </citation>
    <scope>NUCLEOTIDE SEQUENCE [LARGE SCALE GENOMIC DNA]</scope>
    <source>
        <strain evidence="1 2">Hp12</strain>
    </source>
</reference>